<dbReference type="InterPro" id="IPR016047">
    <property type="entry name" value="M23ase_b-sheet_dom"/>
</dbReference>
<dbReference type="EMBL" id="RBII01000001">
    <property type="protein sequence ID" value="RKQ71022.1"/>
    <property type="molecule type" value="Genomic_DNA"/>
</dbReference>
<dbReference type="InterPro" id="IPR050570">
    <property type="entry name" value="Cell_wall_metabolism_enzyme"/>
</dbReference>
<evidence type="ECO:0000256" key="3">
    <source>
        <dbReference type="ARBA" id="ARBA00022723"/>
    </source>
</evidence>
<dbReference type="Gene3D" id="6.10.250.3110">
    <property type="match status" value="1"/>
</dbReference>
<dbReference type="Gene3D" id="2.70.70.10">
    <property type="entry name" value="Glucose Permease (Domain IIA)"/>
    <property type="match status" value="1"/>
</dbReference>
<dbReference type="GO" id="GO:0046872">
    <property type="term" value="F:metal ion binding"/>
    <property type="evidence" value="ECO:0007669"/>
    <property type="project" value="UniProtKB-KW"/>
</dbReference>
<dbReference type="Proteomes" id="UP000282211">
    <property type="component" value="Unassembled WGS sequence"/>
</dbReference>
<feature type="coiled-coil region" evidence="7">
    <location>
        <begin position="149"/>
        <end position="228"/>
    </location>
</feature>
<evidence type="ECO:0000259" key="9">
    <source>
        <dbReference type="Pfam" id="PF01551"/>
    </source>
</evidence>
<dbReference type="InterPro" id="IPR011055">
    <property type="entry name" value="Dup_hybrid_motif"/>
</dbReference>
<gene>
    <name evidence="10" type="ORF">DES40_0330</name>
</gene>
<accession>A0A420WJB7</accession>
<name>A0A420WJB7_9PROT</name>
<evidence type="ECO:0000313" key="10">
    <source>
        <dbReference type="EMBL" id="RKQ71022.1"/>
    </source>
</evidence>
<dbReference type="InParanoid" id="A0A420WJB7"/>
<evidence type="ECO:0000256" key="1">
    <source>
        <dbReference type="ARBA" id="ARBA00001947"/>
    </source>
</evidence>
<evidence type="ECO:0000256" key="8">
    <source>
        <dbReference type="SAM" id="MobiDB-lite"/>
    </source>
</evidence>
<keyword evidence="3" id="KW-0479">Metal-binding</keyword>
<dbReference type="FunCoup" id="A0A420WJB7">
    <property type="interactions" value="80"/>
</dbReference>
<dbReference type="RefSeq" id="WP_147405825.1">
    <property type="nucleotide sequence ID" value="NZ_RBII01000001.1"/>
</dbReference>
<keyword evidence="7" id="KW-0175">Coiled coil</keyword>
<feature type="domain" description="M23ase beta-sheet core" evidence="9">
    <location>
        <begin position="283"/>
        <end position="375"/>
    </location>
</feature>
<evidence type="ECO:0000256" key="4">
    <source>
        <dbReference type="ARBA" id="ARBA00022801"/>
    </source>
</evidence>
<keyword evidence="2" id="KW-0645">Protease</keyword>
<organism evidence="10 11">
    <name type="scientific">Litorimonas taeanensis</name>
    <dbReference type="NCBI Taxonomy" id="568099"/>
    <lineage>
        <taxon>Bacteria</taxon>
        <taxon>Pseudomonadati</taxon>
        <taxon>Pseudomonadota</taxon>
        <taxon>Alphaproteobacteria</taxon>
        <taxon>Maricaulales</taxon>
        <taxon>Robiginitomaculaceae</taxon>
    </lineage>
</organism>
<evidence type="ECO:0000256" key="5">
    <source>
        <dbReference type="ARBA" id="ARBA00022833"/>
    </source>
</evidence>
<dbReference type="CDD" id="cd12797">
    <property type="entry name" value="M23_peptidase"/>
    <property type="match status" value="1"/>
</dbReference>
<comment type="caution">
    <text evidence="10">The sequence shown here is derived from an EMBL/GenBank/DDBJ whole genome shotgun (WGS) entry which is preliminary data.</text>
</comment>
<keyword evidence="5" id="KW-0862">Zinc</keyword>
<evidence type="ECO:0000313" key="11">
    <source>
        <dbReference type="Proteomes" id="UP000282211"/>
    </source>
</evidence>
<protein>
    <submittedName>
        <fullName evidence="10">Septal ring factor EnvC (AmiA/AmiB activator)</fullName>
    </submittedName>
</protein>
<dbReference type="PANTHER" id="PTHR21666">
    <property type="entry name" value="PEPTIDASE-RELATED"/>
    <property type="match status" value="1"/>
</dbReference>
<dbReference type="OrthoDB" id="9809144at2"/>
<feature type="coiled-coil region" evidence="7">
    <location>
        <begin position="19"/>
        <end position="109"/>
    </location>
</feature>
<keyword evidence="11" id="KW-1185">Reference proteome</keyword>
<dbReference type="PANTHER" id="PTHR21666:SF288">
    <property type="entry name" value="CELL DIVISION PROTEIN YTFB"/>
    <property type="match status" value="1"/>
</dbReference>
<dbReference type="Pfam" id="PF01551">
    <property type="entry name" value="Peptidase_M23"/>
    <property type="match status" value="1"/>
</dbReference>
<dbReference type="AlphaFoldDB" id="A0A420WJB7"/>
<keyword evidence="6" id="KW-0482">Metalloprotease</keyword>
<proteinExistence type="predicted"/>
<sequence length="381" mass="41648">MALVIANFALAQDRAPQDLDALTQAEKNARAEAEALEKKREAVSSEINNLEKSLRNLSREVKVFERDSIALNDKKQKIDANIANLENDIQADEAELMKLLAALQRLEANPPPAIILRPDNAIASAQAAQLIAALTKQLDQRTKILSVQLEALAQEKLLAEETQAQIEANKKQLENRRNKTQNLVKNKSDLRASIDTQRAEKQATAMRLAEEAATLRELVEKLENEALRVKPRIKPGRNTGGRDTGERVASLPLPDNLGPFNQAKGRLSLPVSGALLKRFGRGEKGLTFASTSEGQVLAPYSGRVEFAGPFKNYDQVIILAVGDGYFLLMTGLGNVFAETGEIVKQGAPIGAMPFERSGASELYLELRKNGTTVDPAPWLAL</sequence>
<reference evidence="10 11" key="1">
    <citation type="submission" date="2018-10" db="EMBL/GenBank/DDBJ databases">
        <title>Genomic Encyclopedia of Type Strains, Phase IV (KMG-IV): sequencing the most valuable type-strain genomes for metagenomic binning, comparative biology and taxonomic classification.</title>
        <authorList>
            <person name="Goeker M."/>
        </authorList>
    </citation>
    <scope>NUCLEOTIDE SEQUENCE [LARGE SCALE GENOMIC DNA]</scope>
    <source>
        <strain evidence="10 11">DSM 22008</strain>
    </source>
</reference>
<dbReference type="SUPFAM" id="SSF51261">
    <property type="entry name" value="Duplicated hybrid motif"/>
    <property type="match status" value="1"/>
</dbReference>
<dbReference type="GO" id="GO:0006508">
    <property type="term" value="P:proteolysis"/>
    <property type="evidence" value="ECO:0007669"/>
    <property type="project" value="UniProtKB-KW"/>
</dbReference>
<evidence type="ECO:0000256" key="2">
    <source>
        <dbReference type="ARBA" id="ARBA00022670"/>
    </source>
</evidence>
<comment type="cofactor">
    <cofactor evidence="1">
        <name>Zn(2+)</name>
        <dbReference type="ChEBI" id="CHEBI:29105"/>
    </cofactor>
</comment>
<dbReference type="GO" id="GO:0004222">
    <property type="term" value="F:metalloendopeptidase activity"/>
    <property type="evidence" value="ECO:0007669"/>
    <property type="project" value="TreeGrafter"/>
</dbReference>
<evidence type="ECO:0000256" key="6">
    <source>
        <dbReference type="ARBA" id="ARBA00023049"/>
    </source>
</evidence>
<keyword evidence="4" id="KW-0378">Hydrolase</keyword>
<evidence type="ECO:0000256" key="7">
    <source>
        <dbReference type="SAM" id="Coils"/>
    </source>
</evidence>
<feature type="region of interest" description="Disordered" evidence="8">
    <location>
        <begin position="232"/>
        <end position="255"/>
    </location>
</feature>